<evidence type="ECO:0000256" key="3">
    <source>
        <dbReference type="SAM" id="Phobius"/>
    </source>
</evidence>
<dbReference type="InterPro" id="IPR011962">
    <property type="entry name" value="dCTP_deaminase"/>
</dbReference>
<reference evidence="4 5" key="1">
    <citation type="submission" date="2012-04" db="EMBL/GenBank/DDBJ databases">
        <title>The Genome Sequence of Afipia broomeae ATCC 49717.</title>
        <authorList>
            <consortium name="The Broad Institute Genome Sequencing Platform"/>
            <person name="Earl A."/>
            <person name="Ward D."/>
            <person name="Feldgarden M."/>
            <person name="Gevers D."/>
            <person name="Huys G."/>
            <person name="Walker B."/>
            <person name="Young S.K."/>
            <person name="Zeng Q."/>
            <person name="Gargeya S."/>
            <person name="Fitzgerald M."/>
            <person name="Haas B."/>
            <person name="Abouelleil A."/>
            <person name="Alvarado L."/>
            <person name="Arachchi H.M."/>
            <person name="Berlin A."/>
            <person name="Chapman S.B."/>
            <person name="Goldberg J."/>
            <person name="Griggs A."/>
            <person name="Gujja S."/>
            <person name="Hansen M."/>
            <person name="Howarth C."/>
            <person name="Imamovic A."/>
            <person name="Larimer J."/>
            <person name="McCowen C."/>
            <person name="Montmayeur A."/>
            <person name="Murphy C."/>
            <person name="Neiman D."/>
            <person name="Pearson M."/>
            <person name="Priest M."/>
            <person name="Roberts A."/>
            <person name="Saif S."/>
            <person name="Shea T."/>
            <person name="Sisk P."/>
            <person name="Sykes S."/>
            <person name="Wortman J."/>
            <person name="Nusbaum C."/>
            <person name="Birren B."/>
        </authorList>
    </citation>
    <scope>NUCLEOTIDE SEQUENCE [LARGE SCALE GENOMIC DNA]</scope>
    <source>
        <strain evidence="4 5">ATCC 49717</strain>
    </source>
</reference>
<keyword evidence="3" id="KW-1133">Transmembrane helix</keyword>
<dbReference type="GO" id="GO:0006229">
    <property type="term" value="P:dUTP biosynthetic process"/>
    <property type="evidence" value="ECO:0007669"/>
    <property type="project" value="InterPro"/>
</dbReference>
<keyword evidence="3" id="KW-0472">Membrane</keyword>
<dbReference type="SUPFAM" id="SSF51283">
    <property type="entry name" value="dUTPase-like"/>
    <property type="match status" value="1"/>
</dbReference>
<dbReference type="HOGENOM" id="CLU_097060_0_0_5"/>
<dbReference type="GO" id="GO:0008829">
    <property type="term" value="F:dCTP deaminase activity"/>
    <property type="evidence" value="ECO:0007669"/>
    <property type="project" value="InterPro"/>
</dbReference>
<evidence type="ECO:0000313" key="5">
    <source>
        <dbReference type="Proteomes" id="UP000001096"/>
    </source>
</evidence>
<dbReference type="CDD" id="cd07557">
    <property type="entry name" value="trimeric_dUTPase"/>
    <property type="match status" value="1"/>
</dbReference>
<organism evidence="4 5">
    <name type="scientific">Afipia broomeae ATCC 49717</name>
    <dbReference type="NCBI Taxonomy" id="883078"/>
    <lineage>
        <taxon>Bacteria</taxon>
        <taxon>Pseudomonadati</taxon>
        <taxon>Pseudomonadota</taxon>
        <taxon>Alphaproteobacteria</taxon>
        <taxon>Hyphomicrobiales</taxon>
        <taxon>Nitrobacteraceae</taxon>
        <taxon>Afipia</taxon>
    </lineage>
</organism>
<feature type="transmembrane region" description="Helical" evidence="3">
    <location>
        <begin position="207"/>
        <end position="227"/>
    </location>
</feature>
<evidence type="ECO:0000256" key="1">
    <source>
        <dbReference type="ARBA" id="ARBA00022801"/>
    </source>
</evidence>
<sequence length="250" mass="27039">MTSEAGPFWSGETLTERLPDLIAPFSPDRIDCAAYTLAVGPEVYVSPNDQSVDPTTVTVRKLAEGEAFTIPPGQFAFLLSEEIVSVPAAAIAFISIRARIKFKGLVNVSGFHVDPGYRGQLTFAVFNAGPVPIHIRRGQPIFLIWFARLDRETAYKKDGPVHKGIDIEAVTSVAGELQSFAGLSKKLKDQDKSLGDRIHAIEREQTYYRGIGALVLAIVIGFSVNWLKDAIAAKPQGQPSVAAPVSPPPK</sequence>
<dbReference type="EMBL" id="AGWX01000005">
    <property type="protein sequence ID" value="EKS34462.1"/>
    <property type="molecule type" value="Genomic_DNA"/>
</dbReference>
<gene>
    <name evidence="4" type="ORF">HMPREF9695_04372</name>
</gene>
<dbReference type="eggNOG" id="COG0717">
    <property type="taxonomic scope" value="Bacteria"/>
</dbReference>
<dbReference type="RefSeq" id="WP_006023072.1">
    <property type="nucleotide sequence ID" value="NZ_KB375284.1"/>
</dbReference>
<keyword evidence="3" id="KW-0812">Transmembrane</keyword>
<name>K8NVV2_9BRAD</name>
<keyword evidence="1" id="KW-0378">Hydrolase</keyword>
<dbReference type="PANTHER" id="PTHR42680:SF3">
    <property type="entry name" value="DCTP DEAMINASE"/>
    <property type="match status" value="1"/>
</dbReference>
<protein>
    <submittedName>
        <fullName evidence="4">Deoxycytidine triphosphate deaminase</fullName>
    </submittedName>
</protein>
<comment type="caution">
    <text evidence="4">The sequence shown here is derived from an EMBL/GenBank/DDBJ whole genome shotgun (WGS) entry which is preliminary data.</text>
</comment>
<dbReference type="InterPro" id="IPR033704">
    <property type="entry name" value="dUTPase_trimeric"/>
</dbReference>
<dbReference type="Gene3D" id="2.70.40.10">
    <property type="match status" value="1"/>
</dbReference>
<keyword evidence="2" id="KW-0546">Nucleotide metabolism</keyword>
<dbReference type="PATRIC" id="fig|883078.3.peg.4515"/>
<evidence type="ECO:0000313" key="4">
    <source>
        <dbReference type="EMBL" id="EKS34462.1"/>
    </source>
</evidence>
<dbReference type="PANTHER" id="PTHR42680">
    <property type="entry name" value="DCTP DEAMINASE"/>
    <property type="match status" value="1"/>
</dbReference>
<dbReference type="InterPro" id="IPR036157">
    <property type="entry name" value="dUTPase-like_sf"/>
</dbReference>
<evidence type="ECO:0000256" key="2">
    <source>
        <dbReference type="ARBA" id="ARBA00023080"/>
    </source>
</evidence>
<dbReference type="Pfam" id="PF22769">
    <property type="entry name" value="DCD"/>
    <property type="match status" value="1"/>
</dbReference>
<dbReference type="AlphaFoldDB" id="K8NVV2"/>
<accession>K8NVV2</accession>
<dbReference type="Proteomes" id="UP000001096">
    <property type="component" value="Unassembled WGS sequence"/>
</dbReference>
<proteinExistence type="predicted"/>
<keyword evidence="5" id="KW-1185">Reference proteome</keyword>